<evidence type="ECO:0000313" key="4">
    <source>
        <dbReference type="Proteomes" id="UP000229239"/>
    </source>
</evidence>
<sequence length="208" mass="20206">MTSNNINPNIPAKNTTDTAATEPIANGTAYANNAQGTAQPNTAQPVGASGNASNPNWNWQQTQQSRMNAPQPNRFGTAAAINHDSPVKAITGKAVAIIVGISLGCGILGGLGGGLAYGAISHGSRTTSSQQMQMPGGSSSQGGQSQGQGGGMPGGMPGQSNGKSGSGNGQSTDGNSSSGSDSSSSSGSTGSSSSQQSGTSTDTGTIES</sequence>
<evidence type="ECO:0000313" key="3">
    <source>
        <dbReference type="EMBL" id="PJM77707.1"/>
    </source>
</evidence>
<feature type="compositionally biased region" description="Low complexity" evidence="1">
    <location>
        <begin position="158"/>
        <end position="208"/>
    </location>
</feature>
<evidence type="ECO:0008006" key="5">
    <source>
        <dbReference type="Google" id="ProtNLM"/>
    </source>
</evidence>
<evidence type="ECO:0000256" key="1">
    <source>
        <dbReference type="SAM" id="MobiDB-lite"/>
    </source>
</evidence>
<dbReference type="AlphaFoldDB" id="A0A2M9HLM4"/>
<keyword evidence="4" id="KW-1185">Reference proteome</keyword>
<feature type="compositionally biased region" description="Polar residues" evidence="1">
    <location>
        <begin position="32"/>
        <end position="71"/>
    </location>
</feature>
<feature type="transmembrane region" description="Helical" evidence="2">
    <location>
        <begin position="94"/>
        <end position="120"/>
    </location>
</feature>
<protein>
    <recommendedName>
        <fullName evidence="5">Ethanolamine utilization protein EutL</fullName>
    </recommendedName>
</protein>
<comment type="caution">
    <text evidence="3">The sequence shown here is derived from an EMBL/GenBank/DDBJ whole genome shotgun (WGS) entry which is preliminary data.</text>
</comment>
<keyword evidence="2" id="KW-0472">Membrane</keyword>
<evidence type="ECO:0000256" key="2">
    <source>
        <dbReference type="SAM" id="Phobius"/>
    </source>
</evidence>
<keyword evidence="2" id="KW-0812">Transmembrane</keyword>
<feature type="region of interest" description="Disordered" evidence="1">
    <location>
        <begin position="32"/>
        <end position="78"/>
    </location>
</feature>
<accession>A0A2M9HLM4</accession>
<feature type="region of interest" description="Disordered" evidence="1">
    <location>
        <begin position="126"/>
        <end position="208"/>
    </location>
</feature>
<organism evidence="3 4">
    <name type="scientific">Bifidobacterium felsineum</name>
    <dbReference type="NCBI Taxonomy" id="2045440"/>
    <lineage>
        <taxon>Bacteria</taxon>
        <taxon>Bacillati</taxon>
        <taxon>Actinomycetota</taxon>
        <taxon>Actinomycetes</taxon>
        <taxon>Bifidobacteriales</taxon>
        <taxon>Bifidobacteriaceae</taxon>
        <taxon>Bifidobacterium</taxon>
    </lineage>
</organism>
<proteinExistence type="predicted"/>
<dbReference type="OrthoDB" id="10017586at2"/>
<name>A0A2M9HLM4_9BIFI</name>
<dbReference type="Proteomes" id="UP000229239">
    <property type="component" value="Unassembled WGS sequence"/>
</dbReference>
<keyword evidence="2" id="KW-1133">Transmembrane helix</keyword>
<dbReference type="EMBL" id="PEBJ01000001">
    <property type="protein sequence ID" value="PJM77707.1"/>
    <property type="molecule type" value="Genomic_DNA"/>
</dbReference>
<feature type="compositionally biased region" description="Gly residues" evidence="1">
    <location>
        <begin position="144"/>
        <end position="157"/>
    </location>
</feature>
<dbReference type="RefSeq" id="WP_100493316.1">
    <property type="nucleotide sequence ID" value="NZ_JAFEJV010000001.1"/>
</dbReference>
<gene>
    <name evidence="3" type="ORF">CSQ86_01130</name>
</gene>
<reference evidence="4" key="1">
    <citation type="submission" date="2017-10" db="EMBL/GenBank/DDBJ databases">
        <title>Draft genome sequences of strains TRE 1, TRE 9, TRE H and TRI 7, isolated from tamarins, belonging to four potential novel Bifidobacterium species.</title>
        <authorList>
            <person name="Mattarelli P."/>
            <person name="Modesto M."/>
            <person name="Puglisi E."/>
            <person name="Morelli L."/>
            <person name="Bonetti A."/>
            <person name="Spezio C."/>
            <person name="Sandri C."/>
        </authorList>
    </citation>
    <scope>NUCLEOTIDE SEQUENCE [LARGE SCALE GENOMIC DNA]</scope>
    <source>
        <strain evidence="4">TREH</strain>
    </source>
</reference>
<feature type="compositionally biased region" description="Low complexity" evidence="1">
    <location>
        <begin position="128"/>
        <end position="143"/>
    </location>
</feature>